<dbReference type="Gene3D" id="3.40.50.300">
    <property type="entry name" value="P-loop containing nucleotide triphosphate hydrolases"/>
    <property type="match status" value="3"/>
</dbReference>
<keyword evidence="11" id="KW-1185">Reference proteome</keyword>
<dbReference type="InterPro" id="IPR028299">
    <property type="entry name" value="ClpA/B_CS2"/>
</dbReference>
<dbReference type="SMART" id="SM00382">
    <property type="entry name" value="AAA"/>
    <property type="match status" value="2"/>
</dbReference>
<dbReference type="SMART" id="SM01086">
    <property type="entry name" value="ClpB_D2-small"/>
    <property type="match status" value="1"/>
</dbReference>
<organism evidence="10 11">
    <name type="scientific">Skeletonema marinoi</name>
    <dbReference type="NCBI Taxonomy" id="267567"/>
    <lineage>
        <taxon>Eukaryota</taxon>
        <taxon>Sar</taxon>
        <taxon>Stramenopiles</taxon>
        <taxon>Ochrophyta</taxon>
        <taxon>Bacillariophyta</taxon>
        <taxon>Coscinodiscophyceae</taxon>
        <taxon>Thalassiosirophycidae</taxon>
        <taxon>Thalassiosirales</taxon>
        <taxon>Skeletonemataceae</taxon>
        <taxon>Skeletonema</taxon>
        <taxon>Skeletonema marinoi-dohrnii complex</taxon>
    </lineage>
</organism>
<feature type="coiled-coil region" evidence="8">
    <location>
        <begin position="487"/>
        <end position="613"/>
    </location>
</feature>
<dbReference type="Pfam" id="PF17871">
    <property type="entry name" value="AAA_lid_9"/>
    <property type="match status" value="1"/>
</dbReference>
<comment type="caution">
    <text evidence="10">The sequence shown here is derived from an EMBL/GenBank/DDBJ whole genome shotgun (WGS) entry which is preliminary data.</text>
</comment>
<reference evidence="10" key="1">
    <citation type="submission" date="2023-06" db="EMBL/GenBank/DDBJ databases">
        <title>Survivors Of The Sea: Transcriptome response of Skeletonema marinoi to long-term dormancy.</title>
        <authorList>
            <person name="Pinder M.I.M."/>
            <person name="Kourtchenko O."/>
            <person name="Robertson E.K."/>
            <person name="Larsson T."/>
            <person name="Maumus F."/>
            <person name="Osuna-Cruz C.M."/>
            <person name="Vancaester E."/>
            <person name="Stenow R."/>
            <person name="Vandepoele K."/>
            <person name="Ploug H."/>
            <person name="Bruchert V."/>
            <person name="Godhe A."/>
            <person name="Topel M."/>
        </authorList>
    </citation>
    <scope>NUCLEOTIDE SEQUENCE</scope>
    <source>
        <strain evidence="10">R05AC</strain>
    </source>
</reference>
<dbReference type="EMBL" id="JATAAI010000036">
    <property type="protein sequence ID" value="KAK1734971.1"/>
    <property type="molecule type" value="Genomic_DNA"/>
</dbReference>
<comment type="similarity">
    <text evidence="1 7">Belongs to the ClpA/ClpB family.</text>
</comment>
<dbReference type="InterPro" id="IPR019489">
    <property type="entry name" value="Clp_ATPase_C"/>
</dbReference>
<evidence type="ECO:0000259" key="9">
    <source>
        <dbReference type="PROSITE" id="PS51903"/>
    </source>
</evidence>
<dbReference type="PANTHER" id="PTHR11638:SF18">
    <property type="entry name" value="HEAT SHOCK PROTEIN 104"/>
    <property type="match status" value="1"/>
</dbReference>
<evidence type="ECO:0000256" key="1">
    <source>
        <dbReference type="ARBA" id="ARBA00008675"/>
    </source>
</evidence>
<dbReference type="Gene3D" id="1.10.1780.10">
    <property type="entry name" value="Clp, N-terminal domain"/>
    <property type="match status" value="1"/>
</dbReference>
<dbReference type="SUPFAM" id="SSF52540">
    <property type="entry name" value="P-loop containing nucleoside triphosphate hydrolases"/>
    <property type="match status" value="2"/>
</dbReference>
<dbReference type="InterPro" id="IPR036628">
    <property type="entry name" value="Clp_N_dom_sf"/>
</dbReference>
<dbReference type="FunFam" id="3.40.50.300:FF:000120">
    <property type="entry name" value="ATP-dependent chaperone ClpB"/>
    <property type="match status" value="1"/>
</dbReference>
<evidence type="ECO:0000256" key="4">
    <source>
        <dbReference type="ARBA" id="ARBA00022840"/>
    </source>
</evidence>
<keyword evidence="2 6" id="KW-0677">Repeat</keyword>
<dbReference type="GO" id="GO:0016887">
    <property type="term" value="F:ATP hydrolysis activity"/>
    <property type="evidence" value="ECO:0007669"/>
    <property type="project" value="InterPro"/>
</dbReference>
<name>A0AAD8XX81_9STRA</name>
<dbReference type="InterPro" id="IPR027417">
    <property type="entry name" value="P-loop_NTPase"/>
</dbReference>
<dbReference type="InterPro" id="IPR018368">
    <property type="entry name" value="ClpA/B_CS1"/>
</dbReference>
<dbReference type="InterPro" id="IPR041546">
    <property type="entry name" value="ClpA/ClpB_AAA_lid"/>
</dbReference>
<evidence type="ECO:0000256" key="3">
    <source>
        <dbReference type="ARBA" id="ARBA00022741"/>
    </source>
</evidence>
<evidence type="ECO:0000313" key="10">
    <source>
        <dbReference type="EMBL" id="KAK1734971.1"/>
    </source>
</evidence>
<evidence type="ECO:0000313" key="11">
    <source>
        <dbReference type="Proteomes" id="UP001224775"/>
    </source>
</evidence>
<evidence type="ECO:0000256" key="7">
    <source>
        <dbReference type="RuleBase" id="RU004432"/>
    </source>
</evidence>
<evidence type="ECO:0000256" key="6">
    <source>
        <dbReference type="PROSITE-ProRule" id="PRU01251"/>
    </source>
</evidence>
<dbReference type="PRINTS" id="PR00300">
    <property type="entry name" value="CLPPROTEASEA"/>
</dbReference>
<accession>A0AAD8XX81</accession>
<dbReference type="CDD" id="cd00009">
    <property type="entry name" value="AAA"/>
    <property type="match status" value="1"/>
</dbReference>
<dbReference type="Pfam" id="PF00004">
    <property type="entry name" value="AAA"/>
    <property type="match status" value="1"/>
</dbReference>
<dbReference type="Proteomes" id="UP001224775">
    <property type="component" value="Unassembled WGS sequence"/>
</dbReference>
<dbReference type="Pfam" id="PF02861">
    <property type="entry name" value="Clp_N"/>
    <property type="match status" value="1"/>
</dbReference>
<dbReference type="InterPro" id="IPR001270">
    <property type="entry name" value="ClpA/B"/>
</dbReference>
<dbReference type="CDD" id="cd19499">
    <property type="entry name" value="RecA-like_ClpB_Hsp104-like"/>
    <property type="match status" value="1"/>
</dbReference>
<dbReference type="Pfam" id="PF10431">
    <property type="entry name" value="ClpB_D2-small"/>
    <property type="match status" value="1"/>
</dbReference>
<proteinExistence type="inferred from homology"/>
<dbReference type="FunFam" id="3.40.50.300:FF:000025">
    <property type="entry name" value="ATP-dependent Clp protease subunit"/>
    <property type="match status" value="1"/>
</dbReference>
<dbReference type="SUPFAM" id="SSF81923">
    <property type="entry name" value="Double Clp-N motif"/>
    <property type="match status" value="1"/>
</dbReference>
<dbReference type="GO" id="GO:0034605">
    <property type="term" value="P:cellular response to heat"/>
    <property type="evidence" value="ECO:0007669"/>
    <property type="project" value="TreeGrafter"/>
</dbReference>
<keyword evidence="4 7" id="KW-0067">ATP-binding</keyword>
<keyword evidence="8" id="KW-0175">Coiled coil</keyword>
<evidence type="ECO:0000256" key="8">
    <source>
        <dbReference type="SAM" id="Coils"/>
    </source>
</evidence>
<dbReference type="FunFam" id="3.40.50.300:FF:000010">
    <property type="entry name" value="Chaperone clpB 1, putative"/>
    <property type="match status" value="1"/>
</dbReference>
<dbReference type="InterPro" id="IPR050130">
    <property type="entry name" value="ClpA_ClpB"/>
</dbReference>
<keyword evidence="5 7" id="KW-0143">Chaperone</keyword>
<dbReference type="GO" id="GO:0005737">
    <property type="term" value="C:cytoplasm"/>
    <property type="evidence" value="ECO:0007669"/>
    <property type="project" value="TreeGrafter"/>
</dbReference>
<gene>
    <name evidence="10" type="ORF">QTG54_014431</name>
</gene>
<dbReference type="PROSITE" id="PS51903">
    <property type="entry name" value="CLP_R"/>
    <property type="match status" value="1"/>
</dbReference>
<dbReference type="GO" id="GO:0005524">
    <property type="term" value="F:ATP binding"/>
    <property type="evidence" value="ECO:0007669"/>
    <property type="project" value="UniProtKB-KW"/>
</dbReference>
<evidence type="ECO:0000256" key="5">
    <source>
        <dbReference type="ARBA" id="ARBA00023186"/>
    </source>
</evidence>
<dbReference type="InterPro" id="IPR003959">
    <property type="entry name" value="ATPase_AAA_core"/>
</dbReference>
<dbReference type="InterPro" id="IPR003593">
    <property type="entry name" value="AAA+_ATPase"/>
</dbReference>
<dbReference type="PANTHER" id="PTHR11638">
    <property type="entry name" value="ATP-DEPENDENT CLP PROTEASE"/>
    <property type="match status" value="1"/>
</dbReference>
<evidence type="ECO:0000256" key="2">
    <source>
        <dbReference type="ARBA" id="ARBA00022737"/>
    </source>
</evidence>
<dbReference type="PROSITE" id="PS00870">
    <property type="entry name" value="CLPAB_1"/>
    <property type="match status" value="1"/>
</dbReference>
<dbReference type="PROSITE" id="PS00871">
    <property type="entry name" value="CLPAB_2"/>
    <property type="match status" value="1"/>
</dbReference>
<sequence length="992" mass="110022">LRKKITTRHTPDNTSSHLVAHLANLINSHCKQIAHLLHYTNYYYKLNQHPTIYITTMTENRTMTDATTTALEKALAIARDNGHSLAEPIHLAAVLFEADDSIGARVVAKSASSSSSDSYSGGNSDELVMVDVRQIRQAIQRAILKRPTQSPPPQEASLSSTLQRVIQRAMAAAKSNGDSLVALDHLLVAVYDVDKSTKDVLESAGLTKKMVVDATKEIRGGRKVTSTSAEETYEALEKYGIDLVKAAEEGKLDPVIGRDEEIRRIIQILCRRTKNNPCLVGEPGVGKTAVVEGLANRILQGDVPLTLKDVALRTLDMGALVAGAKYRGEFEERLRAVLDECKKAEGKIILFVDEVHLVLGAGKSDGAMDAANLLKPMLARGELRMIGATTLEEYRKHIEKDSAFERRFQRVLVNEPSVEATISILRGLADRYTAHHGVRISDAAIITAAQLSDRYITDRFLPDKAIDLIDEAAATRRVQLDSRPESIDKLERKILQLEIESTALSREKDKASKKKRKDVQGEIANLREELEPLLQKWESDRGRADELKKANEKLTNLESKAGAAERIGDYEKAADLKYGAIPDLKNHIAKIIKEEEQRKAEQAERTLSGEAGENEDDSFALEVVLPKHITEIISRWTGIPANKLSQTERERLLHLGDRLKERVVGQDEAVDEITDCILRSKAGLARPSQPDGSFLFVGPTGCGKTEISKALFSELYDGDERHIVRIDMSEYTEEHSVARLIGAPPGYIGHDEGGQLTEAVRRKPYTVVLFDEVEKAHKKVLTVLLQVLDEGRLTDSKGRTVDFTNTVVILTSNLGASALLEYDESSESARDFARAQVMAAVRTHFSPEFLNRLSGVIMFNSLGLSQLEKIVYKSMKDVKKRLAGQGIRVVLEKSGVEAILDASYDRNYGARPVERYLEHSVVTKLSKMLISGELSSGYTVFIEGISEDDSFDFVGPDRKRAKKLKYLTEPFPVDMTLNEEGELVPETVQMQM</sequence>
<dbReference type="Pfam" id="PF07724">
    <property type="entry name" value="AAA_2"/>
    <property type="match status" value="1"/>
</dbReference>
<feature type="non-terminal residue" evidence="10">
    <location>
        <position position="1"/>
    </location>
</feature>
<keyword evidence="3 7" id="KW-0547">Nucleotide-binding</keyword>
<dbReference type="Gene3D" id="1.10.8.60">
    <property type="match status" value="1"/>
</dbReference>
<protein>
    <submittedName>
        <fullName evidence="10">ATP-dependent chaperone ClpB</fullName>
    </submittedName>
</protein>
<feature type="domain" description="Clp R" evidence="9">
    <location>
        <begin position="58"/>
        <end position="221"/>
    </location>
</feature>
<dbReference type="InterPro" id="IPR004176">
    <property type="entry name" value="Clp_R_N"/>
</dbReference>
<dbReference type="AlphaFoldDB" id="A0AAD8XX81"/>